<reference evidence="2" key="1">
    <citation type="submission" date="2023-07" db="EMBL/GenBank/DDBJ databases">
        <title>Chromosome-level genome assembly of Artemia franciscana.</title>
        <authorList>
            <person name="Jo E."/>
        </authorList>
    </citation>
    <scope>NUCLEOTIDE SEQUENCE</scope>
    <source>
        <tissue evidence="2">Whole body</tissue>
    </source>
</reference>
<dbReference type="EMBL" id="JAVRJZ010000016">
    <property type="protein sequence ID" value="KAK2711462.1"/>
    <property type="molecule type" value="Genomic_DNA"/>
</dbReference>
<dbReference type="Pfam" id="PF01593">
    <property type="entry name" value="Amino_oxidase"/>
    <property type="match status" value="1"/>
</dbReference>
<dbReference type="Gene3D" id="3.90.660.10">
    <property type="match status" value="1"/>
</dbReference>
<accession>A0AA88L060</accession>
<evidence type="ECO:0000313" key="3">
    <source>
        <dbReference type="Proteomes" id="UP001187531"/>
    </source>
</evidence>
<keyword evidence="3" id="KW-1185">Reference proteome</keyword>
<dbReference type="PANTHER" id="PTHR10742">
    <property type="entry name" value="FLAVIN MONOAMINE OXIDASE"/>
    <property type="match status" value="1"/>
</dbReference>
<sequence>MANRNNCVAFDPSLESSGLGPNVEILDEDGSIVLPELWEKMFEIMEKIEKESYEDLKGFDGSLDQYFRLKLDECIGAGELNDLSEDLREKLFDWHHRFENIIDAADDWSQTGGWGHTEYWLCPGDPLVVWNDGYETLFRLLLEEIPADKRPSSISTLPGLHFNKPVHKIEYSPGDSMPVKLSLDDGTSQSFNSVVFTGSLGVLKANGRNIFSPALPIKKQNAIEYLDLGTVDKIFLEFEDCWWPKDLGGFGFLRSDTEKFSPDKHAKDWIRDILGFYTVRKNPNMLVGWIFGAAARSMEILPEEQVLEDCYQCLKKYLGTRYTIPKPTKIIRSTWYSNPYTRGSYSYRTVLADKNQVWAKDLAEPIVDQGGFPILMFAGEATHDHFYSTVHGAVESGWREAERLIGAIR</sequence>
<dbReference type="Gene3D" id="3.50.50.60">
    <property type="entry name" value="FAD/NAD(P)-binding domain"/>
    <property type="match status" value="1"/>
</dbReference>
<dbReference type="Proteomes" id="UP001187531">
    <property type="component" value="Unassembled WGS sequence"/>
</dbReference>
<organism evidence="2 3">
    <name type="scientific">Artemia franciscana</name>
    <name type="common">Brine shrimp</name>
    <name type="synonym">Artemia sanfranciscana</name>
    <dbReference type="NCBI Taxonomy" id="6661"/>
    <lineage>
        <taxon>Eukaryota</taxon>
        <taxon>Metazoa</taxon>
        <taxon>Ecdysozoa</taxon>
        <taxon>Arthropoda</taxon>
        <taxon>Crustacea</taxon>
        <taxon>Branchiopoda</taxon>
        <taxon>Anostraca</taxon>
        <taxon>Artemiidae</taxon>
        <taxon>Artemia</taxon>
    </lineage>
</organism>
<feature type="domain" description="Amine oxidase" evidence="1">
    <location>
        <begin position="35"/>
        <end position="405"/>
    </location>
</feature>
<proteinExistence type="predicted"/>
<comment type="caution">
    <text evidence="2">The sequence shown here is derived from an EMBL/GenBank/DDBJ whole genome shotgun (WGS) entry which is preliminary data.</text>
</comment>
<dbReference type="SUPFAM" id="SSF54373">
    <property type="entry name" value="FAD-linked reductases, C-terminal domain"/>
    <property type="match status" value="1"/>
</dbReference>
<gene>
    <name evidence="2" type="ORF">QYM36_012586</name>
</gene>
<dbReference type="InterPro" id="IPR002937">
    <property type="entry name" value="Amino_oxidase"/>
</dbReference>
<evidence type="ECO:0000259" key="1">
    <source>
        <dbReference type="Pfam" id="PF01593"/>
    </source>
</evidence>
<dbReference type="InterPro" id="IPR036188">
    <property type="entry name" value="FAD/NAD-bd_sf"/>
</dbReference>
<dbReference type="GO" id="GO:0046592">
    <property type="term" value="F:polyamine oxidase activity"/>
    <property type="evidence" value="ECO:0007669"/>
    <property type="project" value="TreeGrafter"/>
</dbReference>
<dbReference type="InterPro" id="IPR050281">
    <property type="entry name" value="Flavin_monoamine_oxidase"/>
</dbReference>
<evidence type="ECO:0000313" key="2">
    <source>
        <dbReference type="EMBL" id="KAK2711462.1"/>
    </source>
</evidence>
<dbReference type="AlphaFoldDB" id="A0AA88L060"/>
<name>A0AA88L060_ARTSF</name>
<dbReference type="PANTHER" id="PTHR10742:SF398">
    <property type="entry name" value="AMINE OXIDASE DOMAIN-CONTAINING PROTEIN-RELATED"/>
    <property type="match status" value="1"/>
</dbReference>
<dbReference type="SUPFAM" id="SSF51905">
    <property type="entry name" value="FAD/NAD(P)-binding domain"/>
    <property type="match status" value="1"/>
</dbReference>
<protein>
    <recommendedName>
        <fullName evidence="1">Amine oxidase domain-containing protein</fullName>
    </recommendedName>
</protein>